<sequence>MAQQYQHLGPLYEVPEGLRNKARHNEPYYPPVEPARPVGDLKRLKESQWNRLSLSMQFAPDGPFEGRCFS</sequence>
<keyword evidence="1" id="KW-0560">Oxidoreductase</keyword>
<dbReference type="Proteomes" id="UP000254503">
    <property type="component" value="Unassembled WGS sequence"/>
</dbReference>
<proteinExistence type="predicted"/>
<evidence type="ECO:0000313" key="2">
    <source>
        <dbReference type="Proteomes" id="UP000254503"/>
    </source>
</evidence>
<evidence type="ECO:0000313" key="1">
    <source>
        <dbReference type="EMBL" id="STJ57686.1"/>
    </source>
</evidence>
<protein>
    <submittedName>
        <fullName evidence="1">Multifunctional fatty acid oxidation complex subunit alpha</fullName>
        <ecNumber evidence="1">1.1.1.35</ecNumber>
    </submittedName>
</protein>
<dbReference type="EC" id="1.1.1.35" evidence="1"/>
<dbReference type="AlphaFoldDB" id="A0A376XB57"/>
<organism evidence="1 2">
    <name type="scientific">Escherichia coli</name>
    <dbReference type="NCBI Taxonomy" id="562"/>
    <lineage>
        <taxon>Bacteria</taxon>
        <taxon>Pseudomonadati</taxon>
        <taxon>Pseudomonadota</taxon>
        <taxon>Gammaproteobacteria</taxon>
        <taxon>Enterobacterales</taxon>
        <taxon>Enterobacteriaceae</taxon>
        <taxon>Escherichia</taxon>
    </lineage>
</organism>
<accession>A0A376XB57</accession>
<dbReference type="EMBL" id="UGDD01000002">
    <property type="protein sequence ID" value="STJ57686.1"/>
    <property type="molecule type" value="Genomic_DNA"/>
</dbReference>
<name>A0A376XB57_ECOLX</name>
<gene>
    <name evidence="1" type="primary">fadB_6</name>
    <name evidence="1" type="ORF">NCTC9045_05741</name>
</gene>
<reference evidence="1 2" key="1">
    <citation type="submission" date="2018-06" db="EMBL/GenBank/DDBJ databases">
        <authorList>
            <consortium name="Pathogen Informatics"/>
            <person name="Doyle S."/>
        </authorList>
    </citation>
    <scope>NUCLEOTIDE SEQUENCE [LARGE SCALE GENOMIC DNA]</scope>
    <source>
        <strain evidence="1 2">NCTC9045</strain>
    </source>
</reference>
<dbReference type="GO" id="GO:0003857">
    <property type="term" value="F:(3S)-3-hydroxyacyl-CoA dehydrogenase (NAD+) activity"/>
    <property type="evidence" value="ECO:0007669"/>
    <property type="project" value="UniProtKB-EC"/>
</dbReference>